<dbReference type="InterPro" id="IPR023296">
    <property type="entry name" value="Glyco_hydro_beta-prop_sf"/>
</dbReference>
<dbReference type="SUPFAM" id="SSF75005">
    <property type="entry name" value="Arabinanase/levansucrase/invertase"/>
    <property type="match status" value="1"/>
</dbReference>
<sequence length="523" mass="59345">MSGERLYNGIVLPEEWPPRRTREDIQKRDPMPVPYLRQQPEVIPIDVGRQFFVDDFLVERTTLTRTFHAAEDYDANPVLKPVKRWEGIPGNPTAGAFSDGVFYDPAEKCFKMWYRVPSGTCYATSGDGIRWERSSLGLMPGTNLVCLAGSRDSSTVWLDLEEKDPGSRYKMFAFHRDPWLPSVYRSGDGIHWDLVSWCGKTGDRSTMFYNPFRKVWVYSIRESAFPGPWSYPANPVGRCRRYRECGDFFAGARWGDEEPVWWVGADHLDEPRPDVSEIQQELYNLDAVAYESVLIGLFSIWRHHPADRPKINEVLLGFSRDGFHWDRACRKAFIPVSERREDWNWFNVQSCGGGCLVVGDRLYFYYSGRGMAVNRAGRAVETQCTGLATLRRDGFASMDAGDAEGSLTTRPVQFWGRYLFVNADVDDGELRAEVMGEDGMPLAPFTREACVPVREDRTLLAVRWQAREDLSELAGRPVRLRFHLKNGRLYAFWVSPDRSGASHGYTAAGGPGFTGPTDTVGAS</sequence>
<evidence type="ECO:0008006" key="3">
    <source>
        <dbReference type="Google" id="ProtNLM"/>
    </source>
</evidence>
<dbReference type="Proteomes" id="UP000178606">
    <property type="component" value="Unassembled WGS sequence"/>
</dbReference>
<dbReference type="AlphaFoldDB" id="A0A1F6CB40"/>
<proteinExistence type="predicted"/>
<gene>
    <name evidence="1" type="ORF">A3F84_26115</name>
</gene>
<protein>
    <recommendedName>
        <fullName evidence="3">Glycosyl hydrolase family 32</fullName>
    </recommendedName>
</protein>
<comment type="caution">
    <text evidence="1">The sequence shown here is derived from an EMBL/GenBank/DDBJ whole genome shotgun (WGS) entry which is preliminary data.</text>
</comment>
<evidence type="ECO:0000313" key="2">
    <source>
        <dbReference type="Proteomes" id="UP000178606"/>
    </source>
</evidence>
<name>A0A1F6CB40_HANXR</name>
<evidence type="ECO:0000313" key="1">
    <source>
        <dbReference type="EMBL" id="OGG46157.1"/>
    </source>
</evidence>
<accession>A0A1F6CB40</accession>
<dbReference type="Gene3D" id="2.115.10.20">
    <property type="entry name" value="Glycosyl hydrolase domain, family 43"/>
    <property type="match status" value="1"/>
</dbReference>
<reference evidence="1 2" key="1">
    <citation type="journal article" date="2016" name="Nat. Commun.">
        <title>Thousands of microbial genomes shed light on interconnected biogeochemical processes in an aquifer system.</title>
        <authorList>
            <person name="Anantharaman K."/>
            <person name="Brown C.T."/>
            <person name="Hug L.A."/>
            <person name="Sharon I."/>
            <person name="Castelle C.J."/>
            <person name="Probst A.J."/>
            <person name="Thomas B.C."/>
            <person name="Singh A."/>
            <person name="Wilkins M.J."/>
            <person name="Karaoz U."/>
            <person name="Brodie E.L."/>
            <person name="Williams K.H."/>
            <person name="Hubbard S.S."/>
            <person name="Banfield J.F."/>
        </authorList>
    </citation>
    <scope>NUCLEOTIDE SEQUENCE [LARGE SCALE GENOMIC DNA]</scope>
    <source>
        <strain evidence="2">RIFCSPLOWO2_12_FULL_64_10</strain>
    </source>
</reference>
<dbReference type="EMBL" id="MFKF01000338">
    <property type="protein sequence ID" value="OGG46157.1"/>
    <property type="molecule type" value="Genomic_DNA"/>
</dbReference>
<organism evidence="1 2">
    <name type="scientific">Handelsmanbacteria sp. (strain RIFCSPLOWO2_12_FULL_64_10)</name>
    <dbReference type="NCBI Taxonomy" id="1817868"/>
    <lineage>
        <taxon>Bacteria</taxon>
        <taxon>Candidatus Handelsmaniibacteriota</taxon>
    </lineage>
</organism>